<evidence type="ECO:0000313" key="1">
    <source>
        <dbReference type="EMBL" id="SDS40544.1"/>
    </source>
</evidence>
<dbReference type="STRING" id="113562.SAMN04489716_0713"/>
<gene>
    <name evidence="1" type="ORF">SAMN04489716_0713</name>
</gene>
<dbReference type="OrthoDB" id="8450256at2"/>
<dbReference type="Pfam" id="PF20355">
    <property type="entry name" value="DUF6650"/>
    <property type="match status" value="1"/>
</dbReference>
<protein>
    <submittedName>
        <fullName evidence="1">Uncharacterized protein</fullName>
    </submittedName>
</protein>
<name>A0A1H1RXV7_9ACTN</name>
<dbReference type="Proteomes" id="UP000198688">
    <property type="component" value="Chromosome I"/>
</dbReference>
<dbReference type="RefSeq" id="WP_092541523.1">
    <property type="nucleotide sequence ID" value="NZ_LT629758.1"/>
</dbReference>
<reference evidence="1 2" key="1">
    <citation type="submission" date="2016-10" db="EMBL/GenBank/DDBJ databases">
        <authorList>
            <person name="de Groot N.N."/>
        </authorList>
    </citation>
    <scope>NUCLEOTIDE SEQUENCE [LARGE SCALE GENOMIC DNA]</scope>
    <source>
        <strain evidence="1 2">DSM 43941</strain>
    </source>
</reference>
<proteinExistence type="predicted"/>
<organism evidence="1 2">
    <name type="scientific">Actinoplanes derwentensis</name>
    <dbReference type="NCBI Taxonomy" id="113562"/>
    <lineage>
        <taxon>Bacteria</taxon>
        <taxon>Bacillati</taxon>
        <taxon>Actinomycetota</taxon>
        <taxon>Actinomycetes</taxon>
        <taxon>Micromonosporales</taxon>
        <taxon>Micromonosporaceae</taxon>
        <taxon>Actinoplanes</taxon>
    </lineage>
</organism>
<dbReference type="EMBL" id="LT629758">
    <property type="protein sequence ID" value="SDS40544.1"/>
    <property type="molecule type" value="Genomic_DNA"/>
</dbReference>
<dbReference type="InterPro" id="IPR046592">
    <property type="entry name" value="DUF6650"/>
</dbReference>
<sequence>MRYQEIVARLDGFDTPIFDRTMTPSDQDRNTVRGLIAFLEDRRALYENPDREVTDRLIGSIAQIRQRLSDTLATGELPETISELLKPIRAACRDFLSAAEIGDAEAKALIIPSGPNEVRVLKPKAYFKLKSLRDTAGHNIGLLAVRYGINVEDQVADLIPASYA</sequence>
<dbReference type="AlphaFoldDB" id="A0A1H1RXV7"/>
<evidence type="ECO:0000313" key="2">
    <source>
        <dbReference type="Proteomes" id="UP000198688"/>
    </source>
</evidence>
<accession>A0A1H1RXV7</accession>
<keyword evidence="2" id="KW-1185">Reference proteome</keyword>